<dbReference type="PRINTS" id="PR00344">
    <property type="entry name" value="BCTRLSENSOR"/>
</dbReference>
<dbReference type="SUPFAM" id="SSF158472">
    <property type="entry name" value="HAMP domain-like"/>
    <property type="match status" value="1"/>
</dbReference>
<dbReference type="PANTHER" id="PTHR45453">
    <property type="entry name" value="PHOSPHATE REGULON SENSOR PROTEIN PHOR"/>
    <property type="match status" value="1"/>
</dbReference>
<dbReference type="Gene3D" id="1.10.287.130">
    <property type="match status" value="1"/>
</dbReference>
<dbReference type="Gene3D" id="6.10.340.10">
    <property type="match status" value="1"/>
</dbReference>
<feature type="domain" description="Histidine kinase" evidence="15">
    <location>
        <begin position="399"/>
        <end position="612"/>
    </location>
</feature>
<keyword evidence="5" id="KW-0597">Phosphoprotein</keyword>
<evidence type="ECO:0000256" key="4">
    <source>
        <dbReference type="ARBA" id="ARBA00022475"/>
    </source>
</evidence>
<keyword evidence="13 14" id="KW-0472">Membrane</keyword>
<dbReference type="FunFam" id="3.30.565.10:FF:000006">
    <property type="entry name" value="Sensor histidine kinase WalK"/>
    <property type="match status" value="1"/>
</dbReference>
<dbReference type="PANTHER" id="PTHR45453:SF3">
    <property type="entry name" value="HISTIDINE KINASE"/>
    <property type="match status" value="1"/>
</dbReference>
<evidence type="ECO:0000256" key="9">
    <source>
        <dbReference type="ARBA" id="ARBA00022777"/>
    </source>
</evidence>
<dbReference type="SMART" id="SM00304">
    <property type="entry name" value="HAMP"/>
    <property type="match status" value="1"/>
</dbReference>
<reference evidence="17 18" key="1">
    <citation type="submission" date="2016-10" db="EMBL/GenBank/DDBJ databases">
        <title>Comparative genomics of Bacillus thuringiensis reveals a path to pathogens against multiple invertebrate hosts.</title>
        <authorList>
            <person name="Zheng J."/>
            <person name="Gao Q."/>
            <person name="Liu H."/>
            <person name="Peng D."/>
            <person name="Ruan L."/>
            <person name="Sun M."/>
        </authorList>
    </citation>
    <scope>NUCLEOTIDE SEQUENCE [LARGE SCALE GENOMIC DNA]</scope>
    <source>
        <strain evidence="17">BGSC 4BX1</strain>
    </source>
</reference>
<dbReference type="GO" id="GO:0004721">
    <property type="term" value="F:phosphoprotein phosphatase activity"/>
    <property type="evidence" value="ECO:0007669"/>
    <property type="project" value="TreeGrafter"/>
</dbReference>
<dbReference type="EC" id="2.7.13.3" evidence="3"/>
<dbReference type="SUPFAM" id="SSF55874">
    <property type="entry name" value="ATPase domain of HSP90 chaperone/DNA topoisomerase II/histidine kinase"/>
    <property type="match status" value="1"/>
</dbReference>
<protein>
    <recommendedName>
        <fullName evidence="3">histidine kinase</fullName>
        <ecNumber evidence="3">2.7.13.3</ecNumber>
    </recommendedName>
</protein>
<dbReference type="InterPro" id="IPR050351">
    <property type="entry name" value="BphY/WalK/GraS-like"/>
</dbReference>
<evidence type="ECO:0000256" key="3">
    <source>
        <dbReference type="ARBA" id="ARBA00012438"/>
    </source>
</evidence>
<evidence type="ECO:0000259" key="16">
    <source>
        <dbReference type="PROSITE" id="PS50885"/>
    </source>
</evidence>
<dbReference type="InterPro" id="IPR005467">
    <property type="entry name" value="His_kinase_dom"/>
</dbReference>
<dbReference type="Pfam" id="PF00512">
    <property type="entry name" value="HisKA"/>
    <property type="match status" value="1"/>
</dbReference>
<keyword evidence="4" id="KW-1003">Cell membrane</keyword>
<dbReference type="GO" id="GO:0005886">
    <property type="term" value="C:plasma membrane"/>
    <property type="evidence" value="ECO:0007669"/>
    <property type="project" value="UniProtKB-SubCell"/>
</dbReference>
<dbReference type="EMBL" id="NFDL01000097">
    <property type="protein sequence ID" value="OTY38169.1"/>
    <property type="molecule type" value="Genomic_DNA"/>
</dbReference>
<dbReference type="Pfam" id="PF00672">
    <property type="entry name" value="HAMP"/>
    <property type="match status" value="1"/>
</dbReference>
<comment type="catalytic activity">
    <reaction evidence="1">
        <text>ATP + protein L-histidine = ADP + protein N-phospho-L-histidine.</text>
        <dbReference type="EC" id="2.7.13.3"/>
    </reaction>
</comment>
<dbReference type="InterPro" id="IPR003660">
    <property type="entry name" value="HAMP_dom"/>
</dbReference>
<keyword evidence="7 14" id="KW-0812">Transmembrane</keyword>
<comment type="caution">
    <text evidence="17">The sequence shown here is derived from an EMBL/GenBank/DDBJ whole genome shotgun (WGS) entry which is preliminary data.</text>
</comment>
<evidence type="ECO:0000256" key="12">
    <source>
        <dbReference type="ARBA" id="ARBA00023012"/>
    </source>
</evidence>
<dbReference type="GO" id="GO:0016036">
    <property type="term" value="P:cellular response to phosphate starvation"/>
    <property type="evidence" value="ECO:0007669"/>
    <property type="project" value="TreeGrafter"/>
</dbReference>
<dbReference type="SMART" id="SM00388">
    <property type="entry name" value="HisKA"/>
    <property type="match status" value="1"/>
</dbReference>
<evidence type="ECO:0000256" key="10">
    <source>
        <dbReference type="ARBA" id="ARBA00022840"/>
    </source>
</evidence>
<evidence type="ECO:0000256" key="8">
    <source>
        <dbReference type="ARBA" id="ARBA00022741"/>
    </source>
</evidence>
<sequence length="614" mass="70912">MRKKIVFQLFSLTFLLCCMIIAAIFFGQMYVMKYLYIDKEKENVQKQLQQYYTFYEAHKQDENTLQRKELSYANQKGIMIVRLDKEANIKRLPLGDYYIKTVDKNDSSRSSKVVFNNLINAKKDMDSNFSILITSLINKTTKTAIMDTVSKGSNKDIVVPTTLRIKGYDGDFVAPTYHQINKHKMSGAKNGIKHLSKEKSDKYYYLEGLVTEISFPKYSDADIDNTLYGNEVFANRILQFQSDWISDKVTLNGEKWVQNEISINGIKYLETIKPLMKDGQVKEFIYTLSSLQPITKATDVMSDYYVYIIAFVLVLSLVVSLYYSRIITKPLLKINEATKKIMEFQFQDKLSIKSKNEIGELSSNINQLSERMEGYISQLKTDLEKEKRLEQTRKDFIAGVSHELKTPLSVMQISASMLQDGIAPEMNQYYWEALEKEIEKMNVLIDEMLNLAKYESGTYQIQMEQVNIGAIIQKIEKDLQVQIDEKSLQIKLNIDDVCVKGKTNLLEQVITNLFTNAIRYTDAKQTIVIDVKEEQHDVYIGFENKGAHIAEENIEKIWDQFYRVDKARKRVFGGTGLGLAIVKNIFELHAAKYGVTNTEDGVLFYFRLEKCDAK</sequence>
<evidence type="ECO:0000256" key="14">
    <source>
        <dbReference type="SAM" id="Phobius"/>
    </source>
</evidence>
<evidence type="ECO:0000313" key="17">
    <source>
        <dbReference type="EMBL" id="OTY38169.1"/>
    </source>
</evidence>
<evidence type="ECO:0000256" key="2">
    <source>
        <dbReference type="ARBA" id="ARBA00004651"/>
    </source>
</evidence>
<keyword evidence="12" id="KW-0902">Two-component regulatory system</keyword>
<feature type="domain" description="HAMP" evidence="16">
    <location>
        <begin position="325"/>
        <end position="377"/>
    </location>
</feature>
<evidence type="ECO:0000313" key="18">
    <source>
        <dbReference type="Proteomes" id="UP000195089"/>
    </source>
</evidence>
<keyword evidence="11 14" id="KW-1133">Transmembrane helix</keyword>
<dbReference type="AlphaFoldDB" id="A0A243B4R7"/>
<gene>
    <name evidence="17" type="ORF">BK742_23285</name>
</gene>
<evidence type="ECO:0000256" key="7">
    <source>
        <dbReference type="ARBA" id="ARBA00022692"/>
    </source>
</evidence>
<dbReference type="InterPro" id="IPR003661">
    <property type="entry name" value="HisK_dim/P_dom"/>
</dbReference>
<organism evidence="17 18">
    <name type="scientific">Bacillus thuringiensis serovar pingluonsis</name>
    <dbReference type="NCBI Taxonomy" id="180881"/>
    <lineage>
        <taxon>Bacteria</taxon>
        <taxon>Bacillati</taxon>
        <taxon>Bacillota</taxon>
        <taxon>Bacilli</taxon>
        <taxon>Bacillales</taxon>
        <taxon>Bacillaceae</taxon>
        <taxon>Bacillus</taxon>
        <taxon>Bacillus cereus group</taxon>
    </lineage>
</organism>
<dbReference type="Pfam" id="PF02518">
    <property type="entry name" value="HATPase_c"/>
    <property type="match status" value="1"/>
</dbReference>
<keyword evidence="9 17" id="KW-0418">Kinase</keyword>
<dbReference type="InterPro" id="IPR004358">
    <property type="entry name" value="Sig_transdc_His_kin-like_C"/>
</dbReference>
<dbReference type="InterPro" id="IPR003594">
    <property type="entry name" value="HATPase_dom"/>
</dbReference>
<dbReference type="GO" id="GO:0000155">
    <property type="term" value="F:phosphorelay sensor kinase activity"/>
    <property type="evidence" value="ECO:0007669"/>
    <property type="project" value="InterPro"/>
</dbReference>
<dbReference type="CDD" id="cd00082">
    <property type="entry name" value="HisKA"/>
    <property type="match status" value="1"/>
</dbReference>
<accession>A0A243B4R7</accession>
<feature type="transmembrane region" description="Helical" evidence="14">
    <location>
        <begin position="304"/>
        <end position="323"/>
    </location>
</feature>
<evidence type="ECO:0000259" key="15">
    <source>
        <dbReference type="PROSITE" id="PS50109"/>
    </source>
</evidence>
<evidence type="ECO:0000256" key="11">
    <source>
        <dbReference type="ARBA" id="ARBA00022989"/>
    </source>
</evidence>
<evidence type="ECO:0000256" key="5">
    <source>
        <dbReference type="ARBA" id="ARBA00022553"/>
    </source>
</evidence>
<evidence type="ECO:0000256" key="6">
    <source>
        <dbReference type="ARBA" id="ARBA00022679"/>
    </source>
</evidence>
<dbReference type="PROSITE" id="PS50885">
    <property type="entry name" value="HAMP"/>
    <property type="match status" value="1"/>
</dbReference>
<dbReference type="InterPro" id="IPR036890">
    <property type="entry name" value="HATPase_C_sf"/>
</dbReference>
<dbReference type="RefSeq" id="WP_088120310.1">
    <property type="nucleotide sequence ID" value="NZ_NFDL01000097.1"/>
</dbReference>
<dbReference type="CDD" id="cd06225">
    <property type="entry name" value="HAMP"/>
    <property type="match status" value="1"/>
</dbReference>
<dbReference type="InterPro" id="IPR036097">
    <property type="entry name" value="HisK_dim/P_sf"/>
</dbReference>
<dbReference type="PROSITE" id="PS50109">
    <property type="entry name" value="HIS_KIN"/>
    <property type="match status" value="1"/>
</dbReference>
<keyword evidence="10" id="KW-0067">ATP-binding</keyword>
<dbReference type="FunFam" id="1.10.287.130:FF:000001">
    <property type="entry name" value="Two-component sensor histidine kinase"/>
    <property type="match status" value="1"/>
</dbReference>
<evidence type="ECO:0000256" key="13">
    <source>
        <dbReference type="ARBA" id="ARBA00023136"/>
    </source>
</evidence>
<dbReference type="Gene3D" id="3.30.565.10">
    <property type="entry name" value="Histidine kinase-like ATPase, C-terminal domain"/>
    <property type="match status" value="1"/>
</dbReference>
<dbReference type="Proteomes" id="UP000195089">
    <property type="component" value="Unassembled WGS sequence"/>
</dbReference>
<dbReference type="GO" id="GO:0005524">
    <property type="term" value="F:ATP binding"/>
    <property type="evidence" value="ECO:0007669"/>
    <property type="project" value="UniProtKB-KW"/>
</dbReference>
<dbReference type="SUPFAM" id="SSF47384">
    <property type="entry name" value="Homodimeric domain of signal transducing histidine kinase"/>
    <property type="match status" value="1"/>
</dbReference>
<proteinExistence type="predicted"/>
<evidence type="ECO:0000256" key="1">
    <source>
        <dbReference type="ARBA" id="ARBA00000085"/>
    </source>
</evidence>
<keyword evidence="8" id="KW-0547">Nucleotide-binding</keyword>
<comment type="subcellular location">
    <subcellularLocation>
        <location evidence="2">Cell membrane</location>
        <topology evidence="2">Multi-pass membrane protein</topology>
    </subcellularLocation>
</comment>
<name>A0A243B4R7_BACTU</name>
<keyword evidence="6" id="KW-0808">Transferase</keyword>
<dbReference type="SMART" id="SM00387">
    <property type="entry name" value="HATPase_c"/>
    <property type="match status" value="1"/>
</dbReference>